<dbReference type="EMBL" id="BOOQ01000051">
    <property type="protein sequence ID" value="GII50397.1"/>
    <property type="molecule type" value="Genomic_DNA"/>
</dbReference>
<evidence type="ECO:0000256" key="2">
    <source>
        <dbReference type="ARBA" id="ARBA00022801"/>
    </source>
</evidence>
<name>A0A8J3UV27_9ACTN</name>
<evidence type="ECO:0000313" key="5">
    <source>
        <dbReference type="Proteomes" id="UP000644610"/>
    </source>
</evidence>
<dbReference type="SMART" id="SM00641">
    <property type="entry name" value="Glyco_25"/>
    <property type="match status" value="1"/>
</dbReference>
<dbReference type="InterPro" id="IPR002053">
    <property type="entry name" value="Glyco_hydro_25"/>
</dbReference>
<organism evidence="4 5">
    <name type="scientific">Planotetraspora silvatica</name>
    <dbReference type="NCBI Taxonomy" id="234614"/>
    <lineage>
        <taxon>Bacteria</taxon>
        <taxon>Bacillati</taxon>
        <taxon>Actinomycetota</taxon>
        <taxon>Actinomycetes</taxon>
        <taxon>Streptosporangiales</taxon>
        <taxon>Streptosporangiaceae</taxon>
        <taxon>Planotetraspora</taxon>
    </lineage>
</organism>
<dbReference type="InterPro" id="IPR018077">
    <property type="entry name" value="Glyco_hydro_fam25_subgr"/>
</dbReference>
<dbReference type="GO" id="GO:0003796">
    <property type="term" value="F:lysozyme activity"/>
    <property type="evidence" value="ECO:0007669"/>
    <property type="project" value="InterPro"/>
</dbReference>
<dbReference type="InterPro" id="IPR017853">
    <property type="entry name" value="GH"/>
</dbReference>
<dbReference type="SUPFAM" id="SSF51445">
    <property type="entry name" value="(Trans)glycosidases"/>
    <property type="match status" value="1"/>
</dbReference>
<keyword evidence="5" id="KW-1185">Reference proteome</keyword>
<dbReference type="RefSeq" id="WP_203979893.1">
    <property type="nucleotide sequence ID" value="NZ_BAAAKY010000011.1"/>
</dbReference>
<dbReference type="GO" id="GO:0016998">
    <property type="term" value="P:cell wall macromolecule catabolic process"/>
    <property type="evidence" value="ECO:0007669"/>
    <property type="project" value="InterPro"/>
</dbReference>
<evidence type="ECO:0000313" key="4">
    <source>
        <dbReference type="EMBL" id="GII50397.1"/>
    </source>
</evidence>
<comment type="caution">
    <text evidence="4">The sequence shown here is derived from an EMBL/GenBank/DDBJ whole genome shotgun (WGS) entry which is preliminary data.</text>
</comment>
<evidence type="ECO:0000256" key="3">
    <source>
        <dbReference type="ARBA" id="ARBA00023295"/>
    </source>
</evidence>
<reference evidence="4" key="1">
    <citation type="submission" date="2021-01" db="EMBL/GenBank/DDBJ databases">
        <title>Whole genome shotgun sequence of Planotetraspora silvatica NBRC 100141.</title>
        <authorList>
            <person name="Komaki H."/>
            <person name="Tamura T."/>
        </authorList>
    </citation>
    <scope>NUCLEOTIDE SEQUENCE</scope>
    <source>
        <strain evidence="4">NBRC 100141</strain>
    </source>
</reference>
<dbReference type="Gene3D" id="3.20.20.80">
    <property type="entry name" value="Glycosidases"/>
    <property type="match status" value="1"/>
</dbReference>
<dbReference type="CDD" id="cd00599">
    <property type="entry name" value="GH25_muramidase"/>
    <property type="match status" value="1"/>
</dbReference>
<accession>A0A8J3UV27</accession>
<evidence type="ECO:0000256" key="1">
    <source>
        <dbReference type="ARBA" id="ARBA00010646"/>
    </source>
</evidence>
<evidence type="ECO:0008006" key="6">
    <source>
        <dbReference type="Google" id="ProtNLM"/>
    </source>
</evidence>
<dbReference type="AlphaFoldDB" id="A0A8J3UV27"/>
<protein>
    <recommendedName>
        <fullName evidence="6">Lysozyme</fullName>
    </recommendedName>
</protein>
<gene>
    <name evidence="4" type="ORF">Psi02_68210</name>
</gene>
<dbReference type="Pfam" id="PF01183">
    <property type="entry name" value="Glyco_hydro_25"/>
    <property type="match status" value="1"/>
</dbReference>
<proteinExistence type="inferred from homology"/>
<sequence length="185" mass="19854">MIEGIDVSDWLPSVEWDGALFGFARATEGDRGTDAAYAGHRAAMNAAGVLAGAYHVARPGGDPLAQATHFLSHSDAGLLAVDLRVSDGLAPAEVAAFARRWCDEVRRLAGVRPIVRTMRHFAAEGNCAGLEDLPLWITAPDRPRGQPAVPPPWTSWTLHQYANSPVNRDTFAGSLEELSTLATRE</sequence>
<keyword evidence="2" id="KW-0378">Hydrolase</keyword>
<dbReference type="PROSITE" id="PS51904">
    <property type="entry name" value="GLYCOSYL_HYDROL_F25_2"/>
    <property type="match status" value="1"/>
</dbReference>
<dbReference type="GO" id="GO:0016052">
    <property type="term" value="P:carbohydrate catabolic process"/>
    <property type="evidence" value="ECO:0007669"/>
    <property type="project" value="TreeGrafter"/>
</dbReference>
<dbReference type="GO" id="GO:0009253">
    <property type="term" value="P:peptidoglycan catabolic process"/>
    <property type="evidence" value="ECO:0007669"/>
    <property type="project" value="InterPro"/>
</dbReference>
<keyword evidence="3" id="KW-0326">Glycosidase</keyword>
<dbReference type="PANTHER" id="PTHR34135:SF2">
    <property type="entry name" value="LYSOZYME"/>
    <property type="match status" value="1"/>
</dbReference>
<dbReference type="Proteomes" id="UP000644610">
    <property type="component" value="Unassembled WGS sequence"/>
</dbReference>
<comment type="similarity">
    <text evidence="1">Belongs to the glycosyl hydrolase 25 family.</text>
</comment>
<dbReference type="PANTHER" id="PTHR34135">
    <property type="entry name" value="LYSOZYME"/>
    <property type="match status" value="1"/>
</dbReference>